<sequence>MSKRKKLRTAGQGIHPPKPPKNPRPGDSNGGSRSSKLGTLQHPNESEDISTPTTPTELSGQEPGPAVSSFSEETAAASLLEQLEKEASFFPDSQTSLGRFVPQFAKPGKIVTRKAKTMEEDTERRAVSLEALPNPSAPWQLEGSLGPRAQMPADNPHLEQSGQKPGTPVPGEGTGSCNSEMASQDPVSEQGTSTSDGGNLWSSGPERSQVPNDLAPKRNHPCSGAEGMKPARGAPQEGGAQNGTPEEGGGITNGLVSAPTLATLCVKTFPTPQDLPDPRETPTGAGRQAECSCGGPVCACLGSAVMENTSTDAPETEQRTLRVAGPGVQPDTQPPASPGKHTLQGCRSLAEETTGDRGEAEPEHEPPSDTLRNPEAFWAVVLGNQEPTRDAKNPGNPVPDVGPGVHQPGPAAHVLPSLAQLGDRQVAESGSQCLEGGCTGLSLALCALCPPEHRAATNGPLWEARAQQGSLEAPTDPPGPLQHSLDSLSQAGWPESLTMELDFLPDSQLRDALDAPDLEAPLEQDASTENESGLCWPCPSLSAGGGNRVPVVEAQPRIEDASDTVHGLIVELSNLNRLIMSAHRDLEAFKRLSSRKARPLPWPPKGAGAVSRGEQPWRDL</sequence>
<organism evidence="2 3">
    <name type="scientific">Heterocephalus glaber</name>
    <name type="common">Naked mole rat</name>
    <dbReference type="NCBI Taxonomy" id="10181"/>
    <lineage>
        <taxon>Eukaryota</taxon>
        <taxon>Metazoa</taxon>
        <taxon>Chordata</taxon>
        <taxon>Craniata</taxon>
        <taxon>Vertebrata</taxon>
        <taxon>Euteleostomi</taxon>
        <taxon>Mammalia</taxon>
        <taxon>Eutheria</taxon>
        <taxon>Euarchontoglires</taxon>
        <taxon>Glires</taxon>
        <taxon>Rodentia</taxon>
        <taxon>Hystricomorpha</taxon>
        <taxon>Bathyergidae</taxon>
        <taxon>Heterocephalus</taxon>
    </lineage>
</organism>
<evidence type="ECO:0000313" key="4">
    <source>
        <dbReference type="RefSeq" id="XP_012923854.1"/>
    </source>
</evidence>
<dbReference type="GeneID" id="101700302"/>
<feature type="region of interest" description="Disordered" evidence="1">
    <location>
        <begin position="1"/>
        <end position="74"/>
    </location>
</feature>
<dbReference type="KEGG" id="hgl:101700302"/>
<feature type="region of interest" description="Disordered" evidence="1">
    <location>
        <begin position="468"/>
        <end position="487"/>
    </location>
</feature>
<feature type="region of interest" description="Disordered" evidence="1">
    <location>
        <begin position="113"/>
        <end position="255"/>
    </location>
</feature>
<feature type="region of interest" description="Disordered" evidence="1">
    <location>
        <begin position="595"/>
        <end position="620"/>
    </location>
</feature>
<feature type="region of interest" description="Disordered" evidence="1">
    <location>
        <begin position="309"/>
        <end position="373"/>
    </location>
</feature>
<dbReference type="CTD" id="79173"/>
<dbReference type="Pfam" id="PF15710">
    <property type="entry name" value="Brme1"/>
    <property type="match status" value="1"/>
</dbReference>
<dbReference type="RefSeq" id="XP_012923854.1">
    <property type="nucleotide sequence ID" value="XM_013068400.2"/>
</dbReference>
<evidence type="ECO:0000256" key="1">
    <source>
        <dbReference type="SAM" id="MobiDB-lite"/>
    </source>
</evidence>
<reference evidence="3 4" key="1">
    <citation type="submission" date="2025-04" db="UniProtKB">
        <authorList>
            <consortium name="RefSeq"/>
        </authorList>
    </citation>
    <scope>IDENTIFICATION</scope>
</reference>
<gene>
    <name evidence="3 4 5" type="primary">CUNH19orf57</name>
</gene>
<feature type="compositionally biased region" description="Polar residues" evidence="1">
    <location>
        <begin position="175"/>
        <end position="211"/>
    </location>
</feature>
<dbReference type="InterPro" id="IPR031441">
    <property type="entry name" value="Brme1"/>
</dbReference>
<dbReference type="PANTHER" id="PTHR14583">
    <property type="entry name" value="UNCHARACTERIZED PROTEIN C19ORF57 FAMILY MEMBER"/>
    <property type="match status" value="1"/>
</dbReference>
<keyword evidence="2" id="KW-1185">Reference proteome</keyword>
<feature type="compositionally biased region" description="Basic and acidic residues" evidence="1">
    <location>
        <begin position="116"/>
        <end position="127"/>
    </location>
</feature>
<name>A0AAX6QDW3_HETGA</name>
<dbReference type="Proteomes" id="UP000694906">
    <property type="component" value="Unplaced"/>
</dbReference>
<protein>
    <submittedName>
        <fullName evidence="3 4">Uncharacterized protein C19orf57 homolog isoform X2</fullName>
    </submittedName>
</protein>
<dbReference type="PANTHER" id="PTHR14583:SF0">
    <property type="entry name" value="BREAK REPAIR MEIOTIC RECOMBINASE RECRUITMENT FACTOR 1"/>
    <property type="match status" value="1"/>
</dbReference>
<proteinExistence type="predicted"/>
<evidence type="ECO:0000313" key="2">
    <source>
        <dbReference type="Proteomes" id="UP000694906"/>
    </source>
</evidence>
<dbReference type="AlphaFoldDB" id="A0AAX6QDW3"/>
<feature type="compositionally biased region" description="Basic and acidic residues" evidence="1">
    <location>
        <begin position="354"/>
        <end position="367"/>
    </location>
</feature>
<feature type="region of interest" description="Disordered" evidence="1">
    <location>
        <begin position="268"/>
        <end position="292"/>
    </location>
</feature>
<dbReference type="RefSeq" id="XP_004872503.1">
    <property type="nucleotide sequence ID" value="XM_004872446.2"/>
</dbReference>
<dbReference type="RefSeq" id="XP_012923855.1">
    <property type="nucleotide sequence ID" value="XM_013068401.2"/>
</dbReference>
<dbReference type="GO" id="GO:1990918">
    <property type="term" value="P:double-strand break repair involved in meiotic recombination"/>
    <property type="evidence" value="ECO:0007669"/>
    <property type="project" value="InterPro"/>
</dbReference>
<evidence type="ECO:0000313" key="5">
    <source>
        <dbReference type="RefSeq" id="XP_012923855.1"/>
    </source>
</evidence>
<feature type="compositionally biased region" description="Polar residues" evidence="1">
    <location>
        <begin position="30"/>
        <end position="59"/>
    </location>
</feature>
<evidence type="ECO:0000313" key="3">
    <source>
        <dbReference type="RefSeq" id="XP_004872503.1"/>
    </source>
</evidence>
<accession>A0AAX6QDW3</accession>